<feature type="region of interest" description="Disordered" evidence="3">
    <location>
        <begin position="1"/>
        <end position="59"/>
    </location>
</feature>
<gene>
    <name evidence="5" type="ORF">SISSUDRAFT_842482</name>
</gene>
<dbReference type="Pfam" id="PF00076">
    <property type="entry name" value="RRM_1"/>
    <property type="match status" value="1"/>
</dbReference>
<name>A0A165WHE5_9AGAM</name>
<dbReference type="STRING" id="1314776.A0A165WHE5"/>
<proteinExistence type="predicted"/>
<dbReference type="EMBL" id="KV428797">
    <property type="protein sequence ID" value="KZT31155.1"/>
    <property type="molecule type" value="Genomic_DNA"/>
</dbReference>
<dbReference type="OrthoDB" id="4726at2759"/>
<dbReference type="Proteomes" id="UP000076798">
    <property type="component" value="Unassembled WGS sequence"/>
</dbReference>
<accession>A0A165WHE5</accession>
<keyword evidence="1 2" id="KW-0694">RNA-binding</keyword>
<dbReference type="PANTHER" id="PTHR23236">
    <property type="entry name" value="EUKARYOTIC TRANSLATION INITIATION FACTOR 4B/4H"/>
    <property type="match status" value="1"/>
</dbReference>
<evidence type="ECO:0000313" key="5">
    <source>
        <dbReference type="EMBL" id="KZT31155.1"/>
    </source>
</evidence>
<evidence type="ECO:0000256" key="1">
    <source>
        <dbReference type="ARBA" id="ARBA00022884"/>
    </source>
</evidence>
<feature type="domain" description="RRM" evidence="4">
    <location>
        <begin position="68"/>
        <end position="145"/>
    </location>
</feature>
<dbReference type="SUPFAM" id="SSF54928">
    <property type="entry name" value="RNA-binding domain, RBD"/>
    <property type="match status" value="1"/>
</dbReference>
<organism evidence="5 6">
    <name type="scientific">Sistotremastrum suecicum HHB10207 ss-3</name>
    <dbReference type="NCBI Taxonomy" id="1314776"/>
    <lineage>
        <taxon>Eukaryota</taxon>
        <taxon>Fungi</taxon>
        <taxon>Dikarya</taxon>
        <taxon>Basidiomycota</taxon>
        <taxon>Agaricomycotina</taxon>
        <taxon>Agaricomycetes</taxon>
        <taxon>Sistotremastrales</taxon>
        <taxon>Sistotremastraceae</taxon>
        <taxon>Sistotremastrum</taxon>
    </lineage>
</organism>
<dbReference type="GO" id="GO:0005737">
    <property type="term" value="C:cytoplasm"/>
    <property type="evidence" value="ECO:0007669"/>
    <property type="project" value="TreeGrafter"/>
</dbReference>
<dbReference type="InterPro" id="IPR035979">
    <property type="entry name" value="RBD_domain_sf"/>
</dbReference>
<dbReference type="PANTHER" id="PTHR23236:SF12">
    <property type="entry name" value="EUKARYOTIC INITIATION FACTOR 4B-RELATED"/>
    <property type="match status" value="1"/>
</dbReference>
<evidence type="ECO:0000256" key="3">
    <source>
        <dbReference type="SAM" id="MobiDB-lite"/>
    </source>
</evidence>
<dbReference type="SMART" id="SM00360">
    <property type="entry name" value="RRM"/>
    <property type="match status" value="1"/>
</dbReference>
<keyword evidence="6" id="KW-1185">Reference proteome</keyword>
<dbReference type="InterPro" id="IPR012677">
    <property type="entry name" value="Nucleotide-bd_a/b_plait_sf"/>
</dbReference>
<dbReference type="InterPro" id="IPR000504">
    <property type="entry name" value="RRM_dom"/>
</dbReference>
<evidence type="ECO:0000259" key="4">
    <source>
        <dbReference type="PROSITE" id="PS50102"/>
    </source>
</evidence>
<protein>
    <submittedName>
        <fullName evidence="5">RNA-binding domain-containing protein</fullName>
    </submittedName>
</protein>
<evidence type="ECO:0000313" key="6">
    <source>
        <dbReference type="Proteomes" id="UP000076798"/>
    </source>
</evidence>
<dbReference type="AlphaFoldDB" id="A0A165WHE5"/>
<evidence type="ECO:0000256" key="2">
    <source>
        <dbReference type="PROSITE-ProRule" id="PRU00176"/>
    </source>
</evidence>
<dbReference type="CDD" id="cd12306">
    <property type="entry name" value="RRM_II_PABPs"/>
    <property type="match status" value="1"/>
</dbReference>
<dbReference type="GO" id="GO:0008143">
    <property type="term" value="F:poly(A) binding"/>
    <property type="evidence" value="ECO:0007669"/>
    <property type="project" value="TreeGrafter"/>
</dbReference>
<dbReference type="Gene3D" id="3.30.70.330">
    <property type="match status" value="1"/>
</dbReference>
<dbReference type="PROSITE" id="PS50102">
    <property type="entry name" value="RRM"/>
    <property type="match status" value="1"/>
</dbReference>
<reference evidence="5 6" key="1">
    <citation type="journal article" date="2016" name="Mol. Biol. Evol.">
        <title>Comparative Genomics of Early-Diverging Mushroom-Forming Fungi Provides Insights into the Origins of Lignocellulose Decay Capabilities.</title>
        <authorList>
            <person name="Nagy L.G."/>
            <person name="Riley R."/>
            <person name="Tritt A."/>
            <person name="Adam C."/>
            <person name="Daum C."/>
            <person name="Floudas D."/>
            <person name="Sun H."/>
            <person name="Yadav J.S."/>
            <person name="Pangilinan J."/>
            <person name="Larsson K.H."/>
            <person name="Matsuura K."/>
            <person name="Barry K."/>
            <person name="Labutti K."/>
            <person name="Kuo R."/>
            <person name="Ohm R.A."/>
            <person name="Bhattacharya S.S."/>
            <person name="Shirouzu T."/>
            <person name="Yoshinaga Y."/>
            <person name="Martin F.M."/>
            <person name="Grigoriev I.V."/>
            <person name="Hibbett D.S."/>
        </authorList>
    </citation>
    <scope>NUCLEOTIDE SEQUENCE [LARGE SCALE GENOMIC DNA]</scope>
    <source>
        <strain evidence="5 6">HHB10207 ss-3</strain>
    </source>
</reference>
<sequence>MQARLKAMEEEMATLRSMQAKASDDGPAMEGDADPNAHEGSAPPSNNGASGEGQAMETDDPADVVDARSVYVGNVDYGSSPEEIQGHFQSCGTINRVTILCDKFTGHPKGFAYVEFSDSSCVEHALVLNESLFRGRLIKVTAKRTNIPNFNRGRGRGRGGYRGGGYRGGHGYSPYRARGRYVRTCLLSCIHSTTV</sequence>